<comment type="caution">
    <text evidence="5">The sequence shown here is derived from an EMBL/GenBank/DDBJ whole genome shotgun (WGS) entry which is preliminary data.</text>
</comment>
<evidence type="ECO:0000313" key="6">
    <source>
        <dbReference type="Proteomes" id="UP000005150"/>
    </source>
</evidence>
<dbReference type="PROSITE" id="PS01108">
    <property type="entry name" value="RIBOSOMAL_L24"/>
    <property type="match status" value="1"/>
</dbReference>
<evidence type="ECO:0000256" key="3">
    <source>
        <dbReference type="ARBA" id="ARBA00023163"/>
    </source>
</evidence>
<reference evidence="5 6" key="1">
    <citation type="submission" date="2012-02" db="EMBL/GenBank/DDBJ databases">
        <title>The Genome Sequence of Bacteroides salyersiae CL02T12C01.</title>
        <authorList>
            <consortium name="The Broad Institute Genome Sequencing Platform"/>
            <person name="Earl A."/>
            <person name="Ward D."/>
            <person name="Feldgarden M."/>
            <person name="Gevers D."/>
            <person name="Zitomersky N.L."/>
            <person name="Coyne M.J."/>
            <person name="Comstock L.E."/>
            <person name="Young S.K."/>
            <person name="Zeng Q."/>
            <person name="Gargeya S."/>
            <person name="Fitzgerald M."/>
            <person name="Haas B."/>
            <person name="Abouelleil A."/>
            <person name="Alvarado L."/>
            <person name="Arachchi H.M."/>
            <person name="Berlin A."/>
            <person name="Chapman S.B."/>
            <person name="Gearin G."/>
            <person name="Goldberg J."/>
            <person name="Griggs A."/>
            <person name="Gujja S."/>
            <person name="Hansen M."/>
            <person name="Heiman D."/>
            <person name="Howarth C."/>
            <person name="Larimer J."/>
            <person name="Lui A."/>
            <person name="MacDonald P.J.P."/>
            <person name="McCowen C."/>
            <person name="Montmayeur A."/>
            <person name="Murphy C."/>
            <person name="Neiman D."/>
            <person name="Pearson M."/>
            <person name="Priest M."/>
            <person name="Roberts A."/>
            <person name="Saif S."/>
            <person name="Shea T."/>
            <person name="Sisk P."/>
            <person name="Stolte C."/>
            <person name="Sykes S."/>
            <person name="Wortman J."/>
            <person name="Nusbaum C."/>
            <person name="Birren B."/>
        </authorList>
    </citation>
    <scope>NUCLEOTIDE SEQUENCE [LARGE SCALE GENOMIC DNA]</scope>
    <source>
        <strain evidence="5 6">CL02T12C01</strain>
    </source>
</reference>
<evidence type="ECO:0000256" key="2">
    <source>
        <dbReference type="ARBA" id="ARBA00023015"/>
    </source>
</evidence>
<dbReference type="Proteomes" id="UP000005150">
    <property type="component" value="Unassembled WGS sequence"/>
</dbReference>
<dbReference type="Gene3D" id="3.30.70.940">
    <property type="entry name" value="NusG, N-terminal domain"/>
    <property type="match status" value="1"/>
</dbReference>
<dbReference type="CDD" id="cd09895">
    <property type="entry name" value="NGN_SP_UpxY"/>
    <property type="match status" value="1"/>
</dbReference>
<dbReference type="PATRIC" id="fig|997887.3.peg.2892"/>
<dbReference type="GO" id="GO:0031564">
    <property type="term" value="P:transcription antitermination"/>
    <property type="evidence" value="ECO:0007669"/>
    <property type="project" value="UniProtKB-KW"/>
</dbReference>
<accession>I8YIE6</accession>
<dbReference type="GO" id="GO:0006354">
    <property type="term" value="P:DNA-templated transcription elongation"/>
    <property type="evidence" value="ECO:0007669"/>
    <property type="project" value="InterPro"/>
</dbReference>
<keyword evidence="3" id="KW-0804">Transcription</keyword>
<dbReference type="InterPro" id="IPR006645">
    <property type="entry name" value="NGN-like_dom"/>
</dbReference>
<evidence type="ECO:0000259" key="4">
    <source>
        <dbReference type="Pfam" id="PF02357"/>
    </source>
</evidence>
<dbReference type="EMBL" id="AGXV01000032">
    <property type="protein sequence ID" value="EIY62167.1"/>
    <property type="molecule type" value="Genomic_DNA"/>
</dbReference>
<dbReference type="HOGENOM" id="CLU_067287_5_2_10"/>
<dbReference type="InterPro" id="IPR043425">
    <property type="entry name" value="NusG-like"/>
</dbReference>
<keyword evidence="6" id="KW-1185">Reference proteome</keyword>
<dbReference type="SUPFAM" id="SSF50104">
    <property type="entry name" value="Translation proteins SH3-like domain"/>
    <property type="match status" value="1"/>
</dbReference>
<dbReference type="GO" id="GO:0005840">
    <property type="term" value="C:ribosome"/>
    <property type="evidence" value="ECO:0007669"/>
    <property type="project" value="InterPro"/>
</dbReference>
<dbReference type="PANTHER" id="PTHR30265">
    <property type="entry name" value="RHO-INTERACTING TRANSCRIPTION TERMINATION FACTOR NUSG"/>
    <property type="match status" value="1"/>
</dbReference>
<sequence length="194" mass="21915">MGVQDVYHETEKSFANGTNDREAHPKRWIAVLVQMNCEKKTATQLGKAGYETYIPTQQEIHQWSDRKKKVNRLIMPMVVFVRATVNEEEWLRNQSYIFRLLALPGSDEDKRKFATSIPDYQIDRLKFMLENAETEVTIVSDLHAGDKVYVASGSLKGLEGVVSEADDKHSIVGVLIDGLGYACVKIAKHCLTAK</sequence>
<dbReference type="AlphaFoldDB" id="I8YIE6"/>
<dbReference type="InterPro" id="IPR036735">
    <property type="entry name" value="NGN_dom_sf"/>
</dbReference>
<evidence type="ECO:0000313" key="5">
    <source>
        <dbReference type="EMBL" id="EIY62167.1"/>
    </source>
</evidence>
<feature type="domain" description="NusG-like N-terminal" evidence="4">
    <location>
        <begin position="26"/>
        <end position="125"/>
    </location>
</feature>
<name>I8YIE6_9BACE</name>
<keyword evidence="1" id="KW-0889">Transcription antitermination</keyword>
<dbReference type="InterPro" id="IPR008991">
    <property type="entry name" value="Translation_prot_SH3-like_sf"/>
</dbReference>
<dbReference type="PANTHER" id="PTHR30265:SF4">
    <property type="entry name" value="KOW MOTIF FAMILY PROTEIN, EXPRESSED"/>
    <property type="match status" value="1"/>
</dbReference>
<dbReference type="InterPro" id="IPR005825">
    <property type="entry name" value="Ribosomal_uL24_CS"/>
</dbReference>
<dbReference type="Pfam" id="PF02357">
    <property type="entry name" value="NusG"/>
    <property type="match status" value="1"/>
</dbReference>
<dbReference type="GO" id="GO:0003735">
    <property type="term" value="F:structural constituent of ribosome"/>
    <property type="evidence" value="ECO:0007669"/>
    <property type="project" value="InterPro"/>
</dbReference>
<keyword evidence="2" id="KW-0805">Transcription regulation</keyword>
<protein>
    <recommendedName>
        <fullName evidence="4">NusG-like N-terminal domain-containing protein</fullName>
    </recommendedName>
</protein>
<dbReference type="GO" id="GO:0006412">
    <property type="term" value="P:translation"/>
    <property type="evidence" value="ECO:0007669"/>
    <property type="project" value="InterPro"/>
</dbReference>
<dbReference type="RefSeq" id="WP_007480702.1">
    <property type="nucleotide sequence ID" value="NZ_JH724308.1"/>
</dbReference>
<dbReference type="NCBIfam" id="NF033644">
    <property type="entry name" value="antiterm_UpxY"/>
    <property type="match status" value="1"/>
</dbReference>
<gene>
    <name evidence="5" type="ORF">HMPREF1071_02787</name>
</gene>
<organism evidence="5 6">
    <name type="scientific">Bacteroides salyersiae CL02T12C01</name>
    <dbReference type="NCBI Taxonomy" id="997887"/>
    <lineage>
        <taxon>Bacteria</taxon>
        <taxon>Pseudomonadati</taxon>
        <taxon>Bacteroidota</taxon>
        <taxon>Bacteroidia</taxon>
        <taxon>Bacteroidales</taxon>
        <taxon>Bacteroidaceae</taxon>
        <taxon>Bacteroides</taxon>
    </lineage>
</organism>
<evidence type="ECO:0000256" key="1">
    <source>
        <dbReference type="ARBA" id="ARBA00022814"/>
    </source>
</evidence>
<proteinExistence type="predicted"/>
<dbReference type="SUPFAM" id="SSF82679">
    <property type="entry name" value="N-utilization substance G protein NusG, N-terminal domain"/>
    <property type="match status" value="1"/>
</dbReference>
<dbReference type="OrthoDB" id="9796143at2"/>